<accession>A0A158IBH8</accession>
<sequence length="109" mass="11705">MPEQITKYPDVTLKVLEGAGAVCGKGAEQKILKQCPAARFCALPTGEICVYGIDEIPHMTQIKAQEIAAVVAPRSDAMPPLSAWWMGAILLVAGLLAGFMLGKIKRKRL</sequence>
<keyword evidence="1" id="KW-0472">Membrane</keyword>
<proteinExistence type="predicted"/>
<dbReference type="AlphaFoldDB" id="A0A158IBH8"/>
<evidence type="ECO:0000313" key="2">
    <source>
        <dbReference type="EMBL" id="SAL53915.1"/>
    </source>
</evidence>
<keyword evidence="1" id="KW-0812">Transmembrane</keyword>
<evidence type="ECO:0000313" key="3">
    <source>
        <dbReference type="Proteomes" id="UP000054740"/>
    </source>
</evidence>
<protein>
    <submittedName>
        <fullName evidence="2">Uncharacterized protein</fullName>
    </submittedName>
</protein>
<name>A0A158IBH8_CABCO</name>
<evidence type="ECO:0000256" key="1">
    <source>
        <dbReference type="SAM" id="Phobius"/>
    </source>
</evidence>
<dbReference type="RefSeq" id="WP_053570909.1">
    <property type="nucleotide sequence ID" value="NZ_FCNY02000011.1"/>
</dbReference>
<keyword evidence="1" id="KW-1133">Transmembrane helix</keyword>
<feature type="transmembrane region" description="Helical" evidence="1">
    <location>
        <begin position="83"/>
        <end position="102"/>
    </location>
</feature>
<dbReference type="EMBL" id="FCNY02000011">
    <property type="protein sequence ID" value="SAL53915.1"/>
    <property type="molecule type" value="Genomic_DNA"/>
</dbReference>
<gene>
    <name evidence="2" type="ORF">AWB70_04541</name>
</gene>
<reference evidence="3" key="1">
    <citation type="submission" date="2016-01" db="EMBL/GenBank/DDBJ databases">
        <authorList>
            <person name="Peeters C."/>
        </authorList>
    </citation>
    <scope>NUCLEOTIDE SEQUENCE [LARGE SCALE GENOMIC DNA]</scope>
</reference>
<keyword evidence="3" id="KW-1185">Reference proteome</keyword>
<organism evidence="2 3">
    <name type="scientific">Caballeronia cordobensis</name>
    <name type="common">Burkholderia cordobensis</name>
    <dbReference type="NCBI Taxonomy" id="1353886"/>
    <lineage>
        <taxon>Bacteria</taxon>
        <taxon>Pseudomonadati</taxon>
        <taxon>Pseudomonadota</taxon>
        <taxon>Betaproteobacteria</taxon>
        <taxon>Burkholderiales</taxon>
        <taxon>Burkholderiaceae</taxon>
        <taxon>Caballeronia</taxon>
    </lineage>
</organism>
<dbReference type="Proteomes" id="UP000054740">
    <property type="component" value="Unassembled WGS sequence"/>
</dbReference>